<feature type="domain" description="EAL" evidence="4">
    <location>
        <begin position="505"/>
        <end position="758"/>
    </location>
</feature>
<dbReference type="PROSITE" id="PS50112">
    <property type="entry name" value="PAS"/>
    <property type="match status" value="1"/>
</dbReference>
<evidence type="ECO:0000259" key="3">
    <source>
        <dbReference type="PROSITE" id="PS50112"/>
    </source>
</evidence>
<dbReference type="SMART" id="SM00091">
    <property type="entry name" value="PAS"/>
    <property type="match status" value="1"/>
</dbReference>
<evidence type="ECO:0008006" key="8">
    <source>
        <dbReference type="Google" id="ProtNLM"/>
    </source>
</evidence>
<dbReference type="CDD" id="cd01949">
    <property type="entry name" value="GGDEF"/>
    <property type="match status" value="1"/>
</dbReference>
<dbReference type="Gene3D" id="3.30.70.270">
    <property type="match status" value="1"/>
</dbReference>
<feature type="transmembrane region" description="Helical" evidence="2">
    <location>
        <begin position="81"/>
        <end position="101"/>
    </location>
</feature>
<evidence type="ECO:0000313" key="7">
    <source>
        <dbReference type="Proteomes" id="UP000193450"/>
    </source>
</evidence>
<dbReference type="InterPro" id="IPR035965">
    <property type="entry name" value="PAS-like_dom_sf"/>
</dbReference>
<dbReference type="PANTHER" id="PTHR44757:SF2">
    <property type="entry name" value="BIOFILM ARCHITECTURE MAINTENANCE PROTEIN MBAA"/>
    <property type="match status" value="1"/>
</dbReference>
<evidence type="ECO:0000256" key="2">
    <source>
        <dbReference type="SAM" id="Phobius"/>
    </source>
</evidence>
<dbReference type="RefSeq" id="WP_085759584.1">
    <property type="nucleotide sequence ID" value="NZ_CP019343.1"/>
</dbReference>
<dbReference type="Proteomes" id="UP000193450">
    <property type="component" value="Chromosome"/>
</dbReference>
<dbReference type="GO" id="GO:0006355">
    <property type="term" value="P:regulation of DNA-templated transcription"/>
    <property type="evidence" value="ECO:0007669"/>
    <property type="project" value="InterPro"/>
</dbReference>
<dbReference type="Gene3D" id="3.20.20.450">
    <property type="entry name" value="EAL domain"/>
    <property type="match status" value="1"/>
</dbReference>
<dbReference type="InterPro" id="IPR035919">
    <property type="entry name" value="EAL_sf"/>
</dbReference>
<feature type="domain" description="PAS" evidence="3">
    <location>
        <begin position="205"/>
        <end position="285"/>
    </location>
</feature>
<dbReference type="PROSITE" id="PS50883">
    <property type="entry name" value="EAL"/>
    <property type="match status" value="1"/>
</dbReference>
<keyword evidence="7" id="KW-1185">Reference proteome</keyword>
<organism evidence="6 7">
    <name type="scientific">Oceanicoccus sagamiensis</name>
    <dbReference type="NCBI Taxonomy" id="716816"/>
    <lineage>
        <taxon>Bacteria</taxon>
        <taxon>Pseudomonadati</taxon>
        <taxon>Pseudomonadota</taxon>
        <taxon>Gammaproteobacteria</taxon>
        <taxon>Cellvibrionales</taxon>
        <taxon>Spongiibacteraceae</taxon>
        <taxon>Oceanicoccus</taxon>
    </lineage>
</organism>
<evidence type="ECO:0000259" key="4">
    <source>
        <dbReference type="PROSITE" id="PS50883"/>
    </source>
</evidence>
<dbReference type="OrthoDB" id="9813913at2"/>
<dbReference type="InterPro" id="IPR043128">
    <property type="entry name" value="Rev_trsase/Diguanyl_cyclase"/>
</dbReference>
<accession>A0A1X9NCV5</accession>
<dbReference type="NCBIfam" id="TIGR00254">
    <property type="entry name" value="GGDEF"/>
    <property type="match status" value="1"/>
</dbReference>
<dbReference type="GO" id="GO:0003824">
    <property type="term" value="F:catalytic activity"/>
    <property type="evidence" value="ECO:0007669"/>
    <property type="project" value="UniProtKB-ARBA"/>
</dbReference>
<reference evidence="6 7" key="1">
    <citation type="submission" date="2016-11" db="EMBL/GenBank/DDBJ databases">
        <title>Trade-off between light-utilization and light-protection in marine flavobacteria.</title>
        <authorList>
            <person name="Kumagai Y."/>
        </authorList>
    </citation>
    <scope>NUCLEOTIDE SEQUENCE [LARGE SCALE GENOMIC DNA]</scope>
    <source>
        <strain evidence="6 7">NBRC 107125</strain>
    </source>
</reference>
<keyword evidence="2" id="KW-0472">Membrane</keyword>
<feature type="transmembrane region" description="Helical" evidence="2">
    <location>
        <begin position="20"/>
        <end position="42"/>
    </location>
</feature>
<dbReference type="SUPFAM" id="SSF141868">
    <property type="entry name" value="EAL domain-like"/>
    <property type="match status" value="1"/>
</dbReference>
<evidence type="ECO:0000313" key="6">
    <source>
        <dbReference type="EMBL" id="ARN75406.1"/>
    </source>
</evidence>
<comment type="cofactor">
    <cofactor evidence="1">
        <name>Mg(2+)</name>
        <dbReference type="ChEBI" id="CHEBI:18420"/>
    </cofactor>
</comment>
<dbReference type="InterPro" id="IPR000014">
    <property type="entry name" value="PAS"/>
</dbReference>
<dbReference type="SUPFAM" id="SSF55073">
    <property type="entry name" value="Nucleotide cyclase"/>
    <property type="match status" value="1"/>
</dbReference>
<keyword evidence="2" id="KW-1133">Transmembrane helix</keyword>
<dbReference type="SMART" id="SM00086">
    <property type="entry name" value="PAC"/>
    <property type="match status" value="1"/>
</dbReference>
<keyword evidence="2" id="KW-0812">Transmembrane</keyword>
<evidence type="ECO:0000256" key="1">
    <source>
        <dbReference type="ARBA" id="ARBA00001946"/>
    </source>
</evidence>
<evidence type="ECO:0000259" key="5">
    <source>
        <dbReference type="PROSITE" id="PS50887"/>
    </source>
</evidence>
<dbReference type="SUPFAM" id="SSF55785">
    <property type="entry name" value="PYP-like sensor domain (PAS domain)"/>
    <property type="match status" value="1"/>
</dbReference>
<dbReference type="InterPro" id="IPR052155">
    <property type="entry name" value="Biofilm_reg_signaling"/>
</dbReference>
<dbReference type="Pfam" id="PF00989">
    <property type="entry name" value="PAS"/>
    <property type="match status" value="1"/>
</dbReference>
<dbReference type="PANTHER" id="PTHR44757">
    <property type="entry name" value="DIGUANYLATE CYCLASE DGCP"/>
    <property type="match status" value="1"/>
</dbReference>
<feature type="transmembrane region" description="Helical" evidence="2">
    <location>
        <begin position="158"/>
        <end position="175"/>
    </location>
</feature>
<dbReference type="EMBL" id="CP019343">
    <property type="protein sequence ID" value="ARN75406.1"/>
    <property type="molecule type" value="Genomic_DNA"/>
</dbReference>
<dbReference type="Pfam" id="PF00563">
    <property type="entry name" value="EAL"/>
    <property type="match status" value="1"/>
</dbReference>
<dbReference type="KEGG" id="osg:BST96_15580"/>
<dbReference type="Pfam" id="PF00990">
    <property type="entry name" value="GGDEF"/>
    <property type="match status" value="1"/>
</dbReference>
<protein>
    <recommendedName>
        <fullName evidence="8">GGDEF domain-containing protein</fullName>
    </recommendedName>
</protein>
<dbReference type="SMART" id="SM00267">
    <property type="entry name" value="GGDEF"/>
    <property type="match status" value="1"/>
</dbReference>
<sequence>MPLAQDPRLLRGQLQTVFKFYTIAITSSYVLVLLNGFALWNVADKTTVIVWLMVATVISLVRYYLSSIFRRDEEAFSHSVWMFLHTLITLFSAVIWGYALMALMPDDSLAHQFLLIIAIAGLCSGASSTLAFSPLAYFLFLAACLMPMSVRLYMIESNYSELLFSLCYIYMYFMWTTCRRNSETALQNLEKSFILNEKESALNEAHQRVDLHIDRSPLGIIEWDIDLKVSRWNPAAESIFGYTSEQMLGESFSTLLAGDDSDYFLKIDHADSSRSRTLKNVTHSGDKIYCEWTSATMRLPDGELLGYSSFVRDITKRLERDELITHQAYYDPVTDLPNRHYFHDRLKQEISRTSRNKTYSAVFFVDFDHFKAINDSMGHSMGDVLLRQFAERLQNRLRQYDTVARFGGDEFVVLLEELDLDYEKSQLQAAQVARSLQLLLQKPFVLDKTDYQLTCSIGITLFNDSSASEDELLKQADLALYQSKEKGRNLYTFFEQEMSQQASRHLQLLNSLRGAVSNNEMSLVYQPKVDMHSNKIMGAEALLRWNNNDFGFVSPAEFIPVLEGSSLISQVGHWVLDQAFSQLKYWYSAGQWREDMGLAINISPKQLLDKSFVEQVEVLLAKHDIPASLVEFEITENVLVENTERITQVLLQLTELGISFSIDDFGTGYSSLAYLKKLPIEVLKIDKSFIDHCTTEGNDQAIVRSILSICNELGLTSVAEGVEYQEQQHQLQDMGCDLLQGYLFSRPVPADEFEMLLK</sequence>
<feature type="transmembrane region" description="Helical" evidence="2">
    <location>
        <begin position="113"/>
        <end position="146"/>
    </location>
</feature>
<dbReference type="CDD" id="cd00130">
    <property type="entry name" value="PAS"/>
    <property type="match status" value="1"/>
</dbReference>
<gene>
    <name evidence="6" type="ORF">BST96_15580</name>
</gene>
<name>A0A1X9NCV5_9GAMM</name>
<dbReference type="CDD" id="cd01948">
    <property type="entry name" value="EAL"/>
    <property type="match status" value="1"/>
</dbReference>
<dbReference type="SMART" id="SM00052">
    <property type="entry name" value="EAL"/>
    <property type="match status" value="1"/>
</dbReference>
<dbReference type="InterPro" id="IPR029787">
    <property type="entry name" value="Nucleotide_cyclase"/>
</dbReference>
<dbReference type="NCBIfam" id="TIGR00229">
    <property type="entry name" value="sensory_box"/>
    <property type="match status" value="1"/>
</dbReference>
<dbReference type="InterPro" id="IPR000160">
    <property type="entry name" value="GGDEF_dom"/>
</dbReference>
<proteinExistence type="predicted"/>
<dbReference type="AlphaFoldDB" id="A0A1X9NCV5"/>
<feature type="domain" description="GGDEF" evidence="5">
    <location>
        <begin position="358"/>
        <end position="496"/>
    </location>
</feature>
<dbReference type="PROSITE" id="PS50887">
    <property type="entry name" value="GGDEF"/>
    <property type="match status" value="1"/>
</dbReference>
<dbReference type="InterPro" id="IPR001633">
    <property type="entry name" value="EAL_dom"/>
</dbReference>
<dbReference type="InterPro" id="IPR013767">
    <property type="entry name" value="PAS_fold"/>
</dbReference>
<feature type="transmembrane region" description="Helical" evidence="2">
    <location>
        <begin position="48"/>
        <end position="69"/>
    </location>
</feature>
<dbReference type="Gene3D" id="3.30.450.20">
    <property type="entry name" value="PAS domain"/>
    <property type="match status" value="1"/>
</dbReference>
<dbReference type="FunFam" id="3.30.70.270:FF:000001">
    <property type="entry name" value="Diguanylate cyclase domain protein"/>
    <property type="match status" value="1"/>
</dbReference>
<dbReference type="InterPro" id="IPR001610">
    <property type="entry name" value="PAC"/>
</dbReference>
<dbReference type="STRING" id="716816.BST96_15580"/>